<dbReference type="InterPro" id="IPR056823">
    <property type="entry name" value="TEN-like_YD-shell"/>
</dbReference>
<evidence type="ECO:0000256" key="2">
    <source>
        <dbReference type="SAM" id="MobiDB-lite"/>
    </source>
</evidence>
<feature type="compositionally biased region" description="Basic residues" evidence="2">
    <location>
        <begin position="509"/>
        <end position="542"/>
    </location>
</feature>
<feature type="compositionally biased region" description="Low complexity" evidence="2">
    <location>
        <begin position="30"/>
        <end position="41"/>
    </location>
</feature>
<dbReference type="InterPro" id="IPR006530">
    <property type="entry name" value="YD"/>
</dbReference>
<dbReference type="Pfam" id="PF05593">
    <property type="entry name" value="RHS_repeat"/>
    <property type="match status" value="7"/>
</dbReference>
<feature type="compositionally biased region" description="Basic and acidic residues" evidence="2">
    <location>
        <begin position="585"/>
        <end position="598"/>
    </location>
</feature>
<proteinExistence type="predicted"/>
<dbReference type="NCBIfam" id="TIGR01643">
    <property type="entry name" value="YD_repeat_2x"/>
    <property type="match status" value="6"/>
</dbReference>
<feature type="region of interest" description="Disordered" evidence="2">
    <location>
        <begin position="1"/>
        <end position="81"/>
    </location>
</feature>
<protein>
    <recommendedName>
        <fullName evidence="3">Teneurin-like YD-shell domain-containing protein</fullName>
    </recommendedName>
</protein>
<evidence type="ECO:0000256" key="1">
    <source>
        <dbReference type="ARBA" id="ARBA00022737"/>
    </source>
</evidence>
<dbReference type="PANTHER" id="PTHR32305:SF15">
    <property type="entry name" value="PROTEIN RHSA-RELATED"/>
    <property type="match status" value="1"/>
</dbReference>
<feature type="region of interest" description="Disordered" evidence="2">
    <location>
        <begin position="394"/>
        <end position="612"/>
    </location>
</feature>
<sequence>MTTAATRPASPARTVTRSPSATTTGAMSYGAPPAGPRATARPPTPSTRRRPGTWTCGPTSRRPPSTAARLADGHPLPHPLRVRRPGLLTLQTAADGGTVRNTYTTGAEPAVGGGNTPTGLPLTTTDPRGKITRYQYFSSGDLARISEPSGLVTAFTYDALGRKLTETEISDAHPAGTTTTLAYDKLSRLVSTTEPATTNAVTLARHQQRTVTAYDADGNTVRTEVGDALGGDEPRTMTFESDDRGRPAKAVDAEGNETSYGYDSLGNRTSMVDANGNHFQYVHTARNMMAEVRLRDWDDDGGDPDYTVLQSYAYDMGGRVVRDTDSMGRTVLYDYYGDDLVKSLTLKDFRDPDGTRRDIVVEANTYDGAGNVLTEKAYNGSVVTEYSYDAVGRTRSEVTDPGASPAAPRSPTTWRATSSPPLPAARLQRAVAGERHPRDRPLRVRPGGQRRTGDRRERHRGPHHPLHPRPARPGHLQHRRRRPPDRLRVRRGRPHPVGHRAPGRDGVRRRARHHHPPHHVHRLRHLRRGHRVRRRARQRQPHLLRPAGPLRQGDGPRLPRARSHRNRHPVHRPHVRRPRQRAHRDRPARPDHGIHLRPAEPAPGQGRPVGEGDERARWAYTYTRTGQLLTVTDPTGARAESTYDDLDRPVTTTRIERRPQPGAFTTRNEYDDAGNVVKQTAPGGGVSLYSYDKLGQLLRMTDPAGVVSQYGYDLSGREVRATDGMGRTSAKLYDALGQLRQDSDLTRPTARCARSTTTTTTVGNLASATDPRGRTTRYAYDALGRLSSQTEPVSATESITTSFGYDALGNRTRYTDGRGNQTFYTVNTLGLPESVVEPATARHPAPEDRTWTTAYDALGQPVKVTAPGGVVRERAYDRAGLLTRESGGGAEAATPARTFGYDAVGRTTRASTPEGDNTYAYDDRGSLISAAGPSGEATYAYDSDGQLTSRTDAAGTANFGYARRQLVSATDPLSGGTQTYRYDGSGAIKEIGYGAGQSRSFAYDALGRLDTDTITGSTGGAIASADYGYDADDHLTSKKTTGTAKAGENTYGYDDAGRLTSWTSDGDTTEYRWDKSGNRTGEGEKTAAYDERNRLLSDGDYTYSHTARGTLATRTSSGLTEEFAFDAFDRLTKAGESGTAYTYDALDRVATRNGAEFSYAGFAPDPVKDNNSTYAGALPMNCSPSPRGPATHG</sequence>
<feature type="compositionally biased region" description="Basic residues" evidence="2">
    <location>
        <begin position="559"/>
        <end position="584"/>
    </location>
</feature>
<feature type="region of interest" description="Disordered" evidence="2">
    <location>
        <begin position="98"/>
        <end position="127"/>
    </location>
</feature>
<evidence type="ECO:0000313" key="4">
    <source>
        <dbReference type="EMBL" id="MBD2829154.1"/>
    </source>
</evidence>
<feature type="compositionally biased region" description="Low complexity" evidence="2">
    <location>
        <begin position="1"/>
        <end position="17"/>
    </location>
</feature>
<comment type="caution">
    <text evidence="4">The sequence shown here is derived from an EMBL/GenBank/DDBJ whole genome shotgun (WGS) entry which is preliminary data.</text>
</comment>
<feature type="compositionally biased region" description="Basic and acidic residues" evidence="2">
    <location>
        <begin position="432"/>
        <end position="442"/>
    </location>
</feature>
<dbReference type="Gene3D" id="2.180.10.10">
    <property type="entry name" value="RHS repeat-associated core"/>
    <property type="match status" value="3"/>
</dbReference>
<dbReference type="Pfam" id="PF25023">
    <property type="entry name" value="TEN_YD-shell"/>
    <property type="match status" value="1"/>
</dbReference>
<gene>
    <name evidence="4" type="ORF">ID875_14095</name>
</gene>
<name>A0A927BK49_STRGL</name>
<accession>A0A927BK49</accession>
<keyword evidence="1" id="KW-0677">Repeat</keyword>
<feature type="compositionally biased region" description="Basic residues" evidence="2">
    <location>
        <begin position="457"/>
        <end position="498"/>
    </location>
</feature>
<dbReference type="PANTHER" id="PTHR32305">
    <property type="match status" value="1"/>
</dbReference>
<dbReference type="InterPro" id="IPR050708">
    <property type="entry name" value="T6SS_VgrG/RHS"/>
</dbReference>
<reference evidence="4" key="1">
    <citation type="journal article" date="2020" name="PLoS ONE">
        <title>Isolation and characterization of Streptomyces bacteriophages and Streptomyces strains encoding biosynthetic arsenals: Streptomyces strains and phages for antibiotic discovery.</title>
        <authorList>
            <person name="Montano E.T."/>
            <person name="Nideffer J.F."/>
            <person name="Brumage L."/>
            <person name="Erb M."/>
            <person name="Derman A.I."/>
            <person name="Davis J.P."/>
            <person name="Estrada E."/>
            <person name="Fu S."/>
            <person name="Le D."/>
            <person name="Vuppala A."/>
            <person name="Tran C."/>
            <person name="Luterstein E."/>
            <person name="Lakkaraju S."/>
            <person name="Panchagnula S."/>
            <person name="Ren C."/>
            <person name="Doan J."/>
            <person name="Tran S."/>
            <person name="Soriano J."/>
            <person name="Fujita Y."/>
            <person name="Gutala P."/>
            <person name="Fujii Q."/>
            <person name="Lee M."/>
            <person name="Bui A."/>
            <person name="Villarreal C."/>
            <person name="Shing S.R."/>
            <person name="Kim S."/>
            <person name="Freeman D."/>
            <person name="Racha V."/>
            <person name="Ho A."/>
            <person name="Kumar P."/>
            <person name="Falah K."/>
            <person name="Dawson T."/>
            <person name="Enustun E."/>
            <person name="Prichard A."/>
            <person name="Gomez A."/>
            <person name="Khanna K."/>
            <person name="Trigg S."/>
            <person name="Fernandez L."/>
            <person name="Pogliano K."/>
            <person name="Pogliano J."/>
        </authorList>
    </citation>
    <scope>NUCLEOTIDE SEQUENCE</scope>
    <source>
        <strain evidence="4">QF2</strain>
    </source>
</reference>
<evidence type="ECO:0000259" key="3">
    <source>
        <dbReference type="Pfam" id="PF25023"/>
    </source>
</evidence>
<organism evidence="4">
    <name type="scientific">Streptomyces globisporus</name>
    <dbReference type="NCBI Taxonomy" id="1908"/>
    <lineage>
        <taxon>Bacteria</taxon>
        <taxon>Bacillati</taxon>
        <taxon>Actinomycetota</taxon>
        <taxon>Actinomycetes</taxon>
        <taxon>Kitasatosporales</taxon>
        <taxon>Streptomycetaceae</taxon>
        <taxon>Streptomyces</taxon>
    </lineage>
</organism>
<feature type="compositionally biased region" description="Polar residues" evidence="2">
    <location>
        <begin position="410"/>
        <end position="419"/>
    </location>
</feature>
<feature type="domain" description="Teneurin-like YD-shell" evidence="3">
    <location>
        <begin position="1024"/>
        <end position="1153"/>
    </location>
</feature>
<dbReference type="EMBL" id="JACWUS010000001">
    <property type="protein sequence ID" value="MBD2829154.1"/>
    <property type="molecule type" value="Genomic_DNA"/>
</dbReference>
<dbReference type="InterPro" id="IPR031325">
    <property type="entry name" value="RHS_repeat"/>
</dbReference>
<dbReference type="AlphaFoldDB" id="A0A927BK49"/>